<gene>
    <name evidence="2" type="ORF">F6R98_12655</name>
</gene>
<evidence type="ECO:0000313" key="3">
    <source>
        <dbReference type="Proteomes" id="UP000325755"/>
    </source>
</evidence>
<accession>A0A5Q0BM91</accession>
<dbReference type="InterPro" id="IPR024787">
    <property type="entry name" value="EcsC"/>
</dbReference>
<keyword evidence="1" id="KW-0472">Membrane</keyword>
<keyword evidence="1" id="KW-0812">Transmembrane</keyword>
<organism evidence="2 3">
    <name type="scientific">Candidatus Methylospira mobilis</name>
    <dbReference type="NCBI Taxonomy" id="1808979"/>
    <lineage>
        <taxon>Bacteria</taxon>
        <taxon>Pseudomonadati</taxon>
        <taxon>Pseudomonadota</taxon>
        <taxon>Gammaproteobacteria</taxon>
        <taxon>Methylococcales</taxon>
        <taxon>Methylococcaceae</taxon>
        <taxon>Candidatus Methylospira</taxon>
    </lineage>
</organism>
<protein>
    <recommendedName>
        <fullName evidence="4">EcsC family protein</fullName>
    </recommendedName>
</protein>
<dbReference type="EMBL" id="CP044205">
    <property type="protein sequence ID" value="QFY43361.1"/>
    <property type="molecule type" value="Genomic_DNA"/>
</dbReference>
<sequence>MCFLLIACIFPFRVEIMFFTRYRPTHKPLSNYESARLRDVAAWKRSESGLSVLAKLLDPIARRAGHAVDRVLPRSGVTFLMERMDDMAERLANDGDELLGDPFVRGFNIFSWTDLHNQPLEVADAIADHVVKDAKKIAIGMGVASGTGGPIAVLGSTPVLLANAMTVIHRVGLSYGYQNTRERRKNLALYILALSMAEDPQQKQVAFADYRTHIQQSLVDQAVRDTAARMLQKLVFGFQVGSAIPGFGIAMNAYLSRAFIKQAGRTAQRVFQEQWLLDHRGAVCV</sequence>
<evidence type="ECO:0008006" key="4">
    <source>
        <dbReference type="Google" id="ProtNLM"/>
    </source>
</evidence>
<dbReference type="AlphaFoldDB" id="A0A5Q0BM91"/>
<dbReference type="Pfam" id="PF12787">
    <property type="entry name" value="EcsC"/>
    <property type="match status" value="1"/>
</dbReference>
<dbReference type="KEGG" id="mmob:F6R98_12655"/>
<dbReference type="PANTHER" id="PTHR41260:SF1">
    <property type="entry name" value="PROTEIN ECSC"/>
    <property type="match status" value="1"/>
</dbReference>
<proteinExistence type="predicted"/>
<dbReference type="InParanoid" id="A0A5Q0BM91"/>
<keyword evidence="3" id="KW-1185">Reference proteome</keyword>
<feature type="transmembrane region" description="Helical" evidence="1">
    <location>
        <begin position="234"/>
        <end position="255"/>
    </location>
</feature>
<reference evidence="2 3" key="1">
    <citation type="submission" date="2019-09" db="EMBL/GenBank/DDBJ databases">
        <title>Ecophysiology of the spiral-shaped methanotroph Methylospira mobilis as revealed by the complete genome sequence.</title>
        <authorList>
            <person name="Oshkin I.Y."/>
            <person name="Dedysh S.N."/>
            <person name="Miroshnikov K."/>
            <person name="Danilova O.V."/>
            <person name="Hakobyan A."/>
            <person name="Liesack W."/>
        </authorList>
    </citation>
    <scope>NUCLEOTIDE SEQUENCE [LARGE SCALE GENOMIC DNA]</scope>
    <source>
        <strain evidence="2 3">Shm1</strain>
    </source>
</reference>
<dbReference type="PANTHER" id="PTHR41260">
    <property type="entry name" value="PROTEIN ECSC"/>
    <property type="match status" value="1"/>
</dbReference>
<evidence type="ECO:0000256" key="1">
    <source>
        <dbReference type="SAM" id="Phobius"/>
    </source>
</evidence>
<dbReference type="Proteomes" id="UP000325755">
    <property type="component" value="Chromosome"/>
</dbReference>
<evidence type="ECO:0000313" key="2">
    <source>
        <dbReference type="EMBL" id="QFY43361.1"/>
    </source>
</evidence>
<name>A0A5Q0BM91_9GAMM</name>
<keyword evidence="1" id="KW-1133">Transmembrane helix</keyword>
<dbReference type="OrthoDB" id="5568290at2"/>